<feature type="transmembrane region" description="Helical" evidence="2">
    <location>
        <begin position="204"/>
        <end position="224"/>
    </location>
</feature>
<feature type="transmembrane region" description="Helical" evidence="2">
    <location>
        <begin position="267"/>
        <end position="285"/>
    </location>
</feature>
<evidence type="ECO:0000256" key="2">
    <source>
        <dbReference type="SAM" id="Phobius"/>
    </source>
</evidence>
<proteinExistence type="predicted"/>
<accession>A0AAV0B1J1</accession>
<name>A0AAV0B1J1_PHAPC</name>
<gene>
    <name evidence="3" type="ORF">PPACK8108_LOCUS9684</name>
</gene>
<feature type="transmembrane region" description="Helical" evidence="2">
    <location>
        <begin position="449"/>
        <end position="474"/>
    </location>
</feature>
<organism evidence="3 4">
    <name type="scientific">Phakopsora pachyrhizi</name>
    <name type="common">Asian soybean rust disease fungus</name>
    <dbReference type="NCBI Taxonomy" id="170000"/>
    <lineage>
        <taxon>Eukaryota</taxon>
        <taxon>Fungi</taxon>
        <taxon>Dikarya</taxon>
        <taxon>Basidiomycota</taxon>
        <taxon>Pucciniomycotina</taxon>
        <taxon>Pucciniomycetes</taxon>
        <taxon>Pucciniales</taxon>
        <taxon>Phakopsoraceae</taxon>
        <taxon>Phakopsora</taxon>
    </lineage>
</organism>
<keyword evidence="4" id="KW-1185">Reference proteome</keyword>
<evidence type="ECO:0000313" key="4">
    <source>
        <dbReference type="Proteomes" id="UP001153365"/>
    </source>
</evidence>
<dbReference type="AlphaFoldDB" id="A0AAV0B1J1"/>
<feature type="compositionally biased region" description="Basic and acidic residues" evidence="1">
    <location>
        <begin position="90"/>
        <end position="99"/>
    </location>
</feature>
<dbReference type="Proteomes" id="UP001153365">
    <property type="component" value="Unassembled WGS sequence"/>
</dbReference>
<evidence type="ECO:0000256" key="1">
    <source>
        <dbReference type="SAM" id="MobiDB-lite"/>
    </source>
</evidence>
<keyword evidence="2" id="KW-0472">Membrane</keyword>
<feature type="region of interest" description="Disordered" evidence="1">
    <location>
        <begin position="46"/>
        <end position="99"/>
    </location>
</feature>
<protein>
    <submittedName>
        <fullName evidence="3">Expressed protein</fullName>
    </submittedName>
</protein>
<feature type="compositionally biased region" description="Low complexity" evidence="1">
    <location>
        <begin position="174"/>
        <end position="184"/>
    </location>
</feature>
<sequence length="484" mass="54825">MITLIFSSSNPETFELFRSIYYRPKLVLLLLILLAFPSVDRSLTKTKTTTTTTTPPPPPSDQEKNSVSTTTTTTTTEPVRQLSKQQQRQEPQKDSCPDAYLDHRNNLICPHDPKRLKSVKQRIYQVLNDISIQNQRDWISLSIFSSSNNPSKQSRSITSSTSQGTSVLQRSDSKTTGSKSSKTIITRSSSPIRILACAPLSNPLIHLIILLHTLFLIQALSLLVEDALIKDACCSAQSTSFRRSTSWRKTWSRLRFRLKNQWVKRSFLEPFGIWIVSIIILGLVLCETLGDTGSWYTGQIWHDLPFRGLCSGPVIFTQPSSSDDLAHHHHHRVSIIRTPALRFLSFFIDRAPFLKPARSLVLMECFVALVSLLQPAQHVLPSRILPRMVPIPKRFLSPRSGSRSGKEILRGWFRRSYDPLLGTLSGQMRRKEFDLVDQRKVPVEVETRWLIGVFVEACVCVAAIASYLIVMVRISAYSAHPLFL</sequence>
<keyword evidence="2" id="KW-0812">Transmembrane</keyword>
<keyword evidence="2" id="KW-1133">Transmembrane helix</keyword>
<comment type="caution">
    <text evidence="3">The sequence shown here is derived from an EMBL/GenBank/DDBJ whole genome shotgun (WGS) entry which is preliminary data.</text>
</comment>
<evidence type="ECO:0000313" key="3">
    <source>
        <dbReference type="EMBL" id="CAH7674752.1"/>
    </source>
</evidence>
<dbReference type="EMBL" id="CALTRL010002123">
    <property type="protein sequence ID" value="CAH7674752.1"/>
    <property type="molecule type" value="Genomic_DNA"/>
</dbReference>
<feature type="region of interest" description="Disordered" evidence="1">
    <location>
        <begin position="146"/>
        <end position="184"/>
    </location>
</feature>
<reference evidence="3" key="1">
    <citation type="submission" date="2022-06" db="EMBL/GenBank/DDBJ databases">
        <authorList>
            <consortium name="SYNGENTA / RWTH Aachen University"/>
        </authorList>
    </citation>
    <scope>NUCLEOTIDE SEQUENCE</scope>
</reference>
<feature type="compositionally biased region" description="Low complexity" evidence="1">
    <location>
        <begin position="146"/>
        <end position="166"/>
    </location>
</feature>